<evidence type="ECO:0000313" key="2">
    <source>
        <dbReference type="Proteomes" id="UP000606786"/>
    </source>
</evidence>
<accession>A0A811UTM0</accession>
<name>A0A811UTM0_CERCA</name>
<dbReference type="EMBL" id="CAJHJT010000023">
    <property type="protein sequence ID" value="CAD7002034.1"/>
    <property type="molecule type" value="Genomic_DNA"/>
</dbReference>
<feature type="non-terminal residue" evidence="1">
    <location>
        <position position="53"/>
    </location>
</feature>
<evidence type="ECO:0000313" key="1">
    <source>
        <dbReference type="EMBL" id="CAD7002034.1"/>
    </source>
</evidence>
<comment type="caution">
    <text evidence="1">The sequence shown here is derived from an EMBL/GenBank/DDBJ whole genome shotgun (WGS) entry which is preliminary data.</text>
</comment>
<dbReference type="AlphaFoldDB" id="A0A811UTM0"/>
<proteinExistence type="predicted"/>
<keyword evidence="2" id="KW-1185">Reference proteome</keyword>
<protein>
    <submittedName>
        <fullName evidence="1">(Mediterranean fruit fly) hypothetical protein</fullName>
    </submittedName>
</protein>
<gene>
    <name evidence="1" type="ORF">CCAP1982_LOCUS10522</name>
</gene>
<organism evidence="1 2">
    <name type="scientific">Ceratitis capitata</name>
    <name type="common">Mediterranean fruit fly</name>
    <name type="synonym">Tephritis capitata</name>
    <dbReference type="NCBI Taxonomy" id="7213"/>
    <lineage>
        <taxon>Eukaryota</taxon>
        <taxon>Metazoa</taxon>
        <taxon>Ecdysozoa</taxon>
        <taxon>Arthropoda</taxon>
        <taxon>Hexapoda</taxon>
        <taxon>Insecta</taxon>
        <taxon>Pterygota</taxon>
        <taxon>Neoptera</taxon>
        <taxon>Endopterygota</taxon>
        <taxon>Diptera</taxon>
        <taxon>Brachycera</taxon>
        <taxon>Muscomorpha</taxon>
        <taxon>Tephritoidea</taxon>
        <taxon>Tephritidae</taxon>
        <taxon>Ceratitis</taxon>
        <taxon>Ceratitis</taxon>
    </lineage>
</organism>
<sequence length="53" mass="6074">MVLEADELKALIESAVSSALAAQRDNFEEKLKEIETFKEIEIIPRRHCDKSLD</sequence>
<reference evidence="1" key="1">
    <citation type="submission" date="2020-11" db="EMBL/GenBank/DDBJ databases">
        <authorList>
            <person name="Whitehead M."/>
        </authorList>
    </citation>
    <scope>NUCLEOTIDE SEQUENCE</scope>
    <source>
        <strain evidence="1">EGII</strain>
    </source>
</reference>
<dbReference type="Proteomes" id="UP000606786">
    <property type="component" value="Unassembled WGS sequence"/>
</dbReference>